<organism evidence="2 3">
    <name type="scientific">Nocardia rhizosphaerae</name>
    <dbReference type="NCBI Taxonomy" id="1691571"/>
    <lineage>
        <taxon>Bacteria</taxon>
        <taxon>Bacillati</taxon>
        <taxon>Actinomycetota</taxon>
        <taxon>Actinomycetes</taxon>
        <taxon>Mycobacteriales</taxon>
        <taxon>Nocardiaceae</taxon>
        <taxon>Nocardia</taxon>
    </lineage>
</organism>
<reference evidence="3" key="1">
    <citation type="journal article" date="2019" name="Int. J. Syst. Evol. Microbiol.">
        <title>The Global Catalogue of Microorganisms (GCM) 10K type strain sequencing project: providing services to taxonomists for standard genome sequencing and annotation.</title>
        <authorList>
            <consortium name="The Broad Institute Genomics Platform"/>
            <consortium name="The Broad Institute Genome Sequencing Center for Infectious Disease"/>
            <person name="Wu L."/>
            <person name="Ma J."/>
        </authorList>
    </citation>
    <scope>NUCLEOTIDE SEQUENCE [LARGE SCALE GENOMIC DNA]</scope>
    <source>
        <strain evidence="3">CGMCC 4.7204</strain>
    </source>
</reference>
<dbReference type="PANTHER" id="PTHR33570">
    <property type="entry name" value="4-CARBOXYMUCONOLACTONE DECARBOXYLASE FAMILY PROTEIN"/>
    <property type="match status" value="1"/>
</dbReference>
<sequence>MTDDARTRGLDRMQEVYGWRPPEIDSAHFATTVDHLFAEIWSRPGLTDRDRRLLLLGALTAQGRIETAEIQLQGALHNAEFTTEQLHEIALFLCHYVGWPNGTRLDNAVRTVAERLREDGEPRMRRLK</sequence>
<dbReference type="PANTHER" id="PTHR33570:SF2">
    <property type="entry name" value="CARBOXYMUCONOLACTONE DECARBOXYLASE-LIKE DOMAIN-CONTAINING PROTEIN"/>
    <property type="match status" value="1"/>
</dbReference>
<dbReference type="EMBL" id="JBHSBA010000015">
    <property type="protein sequence ID" value="MFC4127953.1"/>
    <property type="molecule type" value="Genomic_DNA"/>
</dbReference>
<dbReference type="InterPro" id="IPR003779">
    <property type="entry name" value="CMD-like"/>
</dbReference>
<dbReference type="RefSeq" id="WP_378553674.1">
    <property type="nucleotide sequence ID" value="NZ_JBHSBA010000015.1"/>
</dbReference>
<protein>
    <submittedName>
        <fullName evidence="2">Carboxymuconolactone decarboxylase family protein</fullName>
    </submittedName>
</protein>
<comment type="caution">
    <text evidence="2">The sequence shown here is derived from an EMBL/GenBank/DDBJ whole genome shotgun (WGS) entry which is preliminary data.</text>
</comment>
<evidence type="ECO:0000313" key="3">
    <source>
        <dbReference type="Proteomes" id="UP001595767"/>
    </source>
</evidence>
<evidence type="ECO:0000259" key="1">
    <source>
        <dbReference type="Pfam" id="PF02627"/>
    </source>
</evidence>
<gene>
    <name evidence="2" type="ORF">ACFOW8_23790</name>
</gene>
<dbReference type="InterPro" id="IPR029032">
    <property type="entry name" value="AhpD-like"/>
</dbReference>
<dbReference type="Pfam" id="PF02627">
    <property type="entry name" value="CMD"/>
    <property type="match status" value="1"/>
</dbReference>
<evidence type="ECO:0000313" key="2">
    <source>
        <dbReference type="EMBL" id="MFC4127953.1"/>
    </source>
</evidence>
<dbReference type="Gene3D" id="1.20.1290.10">
    <property type="entry name" value="AhpD-like"/>
    <property type="match status" value="1"/>
</dbReference>
<name>A0ABV8LCM7_9NOCA</name>
<dbReference type="InterPro" id="IPR052512">
    <property type="entry name" value="4CMD/NDH-1_regulator"/>
</dbReference>
<accession>A0ABV8LCM7</accession>
<dbReference type="SUPFAM" id="SSF69118">
    <property type="entry name" value="AhpD-like"/>
    <property type="match status" value="1"/>
</dbReference>
<proteinExistence type="predicted"/>
<dbReference type="Proteomes" id="UP001595767">
    <property type="component" value="Unassembled WGS sequence"/>
</dbReference>
<keyword evidence="3" id="KW-1185">Reference proteome</keyword>
<feature type="domain" description="Carboxymuconolactone decarboxylase-like" evidence="1">
    <location>
        <begin position="29"/>
        <end position="102"/>
    </location>
</feature>